<dbReference type="OrthoDB" id="9992391at2759"/>
<organism evidence="1 2">
    <name type="scientific">Rotaria magnacalcarata</name>
    <dbReference type="NCBI Taxonomy" id="392030"/>
    <lineage>
        <taxon>Eukaryota</taxon>
        <taxon>Metazoa</taxon>
        <taxon>Spiralia</taxon>
        <taxon>Gnathifera</taxon>
        <taxon>Rotifera</taxon>
        <taxon>Eurotatoria</taxon>
        <taxon>Bdelloidea</taxon>
        <taxon>Philodinida</taxon>
        <taxon>Philodinidae</taxon>
        <taxon>Rotaria</taxon>
    </lineage>
</organism>
<protein>
    <submittedName>
        <fullName evidence="1">Uncharacterized protein</fullName>
    </submittedName>
</protein>
<comment type="caution">
    <text evidence="1">The sequence shown here is derived from an EMBL/GenBank/DDBJ whole genome shotgun (WGS) entry which is preliminary data.</text>
</comment>
<dbReference type="AlphaFoldDB" id="A0A816HBI5"/>
<reference evidence="1" key="1">
    <citation type="submission" date="2021-02" db="EMBL/GenBank/DDBJ databases">
        <authorList>
            <person name="Nowell W R."/>
        </authorList>
    </citation>
    <scope>NUCLEOTIDE SEQUENCE</scope>
</reference>
<evidence type="ECO:0000313" key="2">
    <source>
        <dbReference type="Proteomes" id="UP000663834"/>
    </source>
</evidence>
<dbReference type="EMBL" id="CAJNOW010021481">
    <property type="protein sequence ID" value="CAF1684438.1"/>
    <property type="molecule type" value="Genomic_DNA"/>
</dbReference>
<dbReference type="Proteomes" id="UP000663834">
    <property type="component" value="Unassembled WGS sequence"/>
</dbReference>
<sequence>AVRVRRKGIDGKLGSSGGDTGDSGVVKLVGLDEILQQIQHINVEITSENPIGQRGKPGEAGKHGRDGRAYVVVGEWKRFKRKIKTKGGRLHETKFFEKYCNPKNEVSYQDWLASSLNHVLEKMTELEGLPADKIKTQPDIEHDLQQILILKEEFSQTVHAEKQRLQAEKLDTNELSLKHHQSIYQQLQDEIQRVDVNHLATGLDIRSTEIVNLRNTISRIVNEQRFSQRLAAVQRSREETIQSNLVKRENLFEATIRNLNEINKLYEGSLIDNVEIISDLYKSLSSFIRLETLEDFRGISEFELTQLTASNLKALENLSNKNTVDRMIQNLNKQSKVKSPATAEQ</sequence>
<gene>
    <name evidence="1" type="ORF">KQP761_LOCUS37953</name>
</gene>
<accession>A0A816HBI5</accession>
<proteinExistence type="predicted"/>
<evidence type="ECO:0000313" key="1">
    <source>
        <dbReference type="EMBL" id="CAF1684438.1"/>
    </source>
</evidence>
<feature type="non-terminal residue" evidence="1">
    <location>
        <position position="1"/>
    </location>
</feature>
<name>A0A816HBI5_9BILA</name>